<dbReference type="Proteomes" id="UP001058273">
    <property type="component" value="Chromosome"/>
</dbReference>
<feature type="transmembrane region" description="Helical" evidence="1">
    <location>
        <begin position="12"/>
        <end position="33"/>
    </location>
</feature>
<organism evidence="2 3">
    <name type="scientific">Vagococcus luciliae</name>
    <dbReference type="NCBI Taxonomy" id="2920380"/>
    <lineage>
        <taxon>Bacteria</taxon>
        <taxon>Bacillati</taxon>
        <taxon>Bacillota</taxon>
        <taxon>Bacilli</taxon>
        <taxon>Lactobacillales</taxon>
        <taxon>Enterococcaceae</taxon>
        <taxon>Vagococcus</taxon>
    </lineage>
</organism>
<keyword evidence="1" id="KW-0812">Transmembrane</keyword>
<evidence type="ECO:0000256" key="1">
    <source>
        <dbReference type="SAM" id="Phobius"/>
    </source>
</evidence>
<name>A0ABY5P105_9ENTE</name>
<sequence>MTNMSFPHQMITIGVVVIGTMLTRFLPFILLALRQMMWMSKI</sequence>
<dbReference type="EMBL" id="CP102451">
    <property type="protein sequence ID" value="UUV99442.1"/>
    <property type="molecule type" value="Genomic_DNA"/>
</dbReference>
<keyword evidence="3" id="KW-1185">Reference proteome</keyword>
<accession>A0ABY5P105</accession>
<reference evidence="2" key="1">
    <citation type="submission" date="2022-08" db="EMBL/GenBank/DDBJ databases">
        <title>Genome sequence of Vagococcus luciliae DSM 112651.</title>
        <authorList>
            <person name="Juan G."/>
            <person name="Anja P."/>
            <person name="Rolf D."/>
            <person name="Kampfer P."/>
            <person name="Vilcinskas A."/>
        </authorList>
    </citation>
    <scope>NUCLEOTIDE SEQUENCE</scope>
    <source>
        <strain evidence="2">G314FT</strain>
    </source>
</reference>
<proteinExistence type="predicted"/>
<dbReference type="RefSeq" id="WP_257700362.1">
    <property type="nucleotide sequence ID" value="NZ_CP102451.1"/>
</dbReference>
<keyword evidence="1" id="KW-1133">Transmembrane helix</keyword>
<reference evidence="2" key="2">
    <citation type="submission" date="2022-08" db="EMBL/GenBank/DDBJ databases">
        <authorList>
            <person name="Poehlein A."/>
            <person name="Guzman J."/>
            <person name="Daniel R."/>
            <person name="Vilcinskas A."/>
        </authorList>
    </citation>
    <scope>NUCLEOTIDE SEQUENCE</scope>
    <source>
        <strain evidence="2">G314FT</strain>
    </source>
</reference>
<protein>
    <submittedName>
        <fullName evidence="2">Uncharacterized protein</fullName>
    </submittedName>
</protein>
<keyword evidence="1" id="KW-0472">Membrane</keyword>
<gene>
    <name evidence="2" type="ORF">G314FT_16030</name>
</gene>
<evidence type="ECO:0000313" key="3">
    <source>
        <dbReference type="Proteomes" id="UP001058273"/>
    </source>
</evidence>
<evidence type="ECO:0000313" key="2">
    <source>
        <dbReference type="EMBL" id="UUV99442.1"/>
    </source>
</evidence>